<dbReference type="GO" id="GO:0034605">
    <property type="term" value="P:cellular response to heat"/>
    <property type="evidence" value="ECO:0007669"/>
    <property type="project" value="UniProtKB-UniRule"/>
</dbReference>
<dbReference type="GO" id="GO:0005524">
    <property type="term" value="F:ATP binding"/>
    <property type="evidence" value="ECO:0007669"/>
    <property type="project" value="UniProtKB-UniRule"/>
</dbReference>
<dbReference type="Proteomes" id="UP000606499">
    <property type="component" value="Unassembled WGS sequence"/>
</dbReference>
<dbReference type="InterPro" id="IPR027417">
    <property type="entry name" value="P-loop_NTPase"/>
</dbReference>
<name>A0A923LV60_9FIRM</name>
<dbReference type="Gene3D" id="1.20.58.1480">
    <property type="match status" value="1"/>
</dbReference>
<keyword evidence="4 14" id="KW-0547">Nucleotide-binding</keyword>
<dbReference type="NCBIfam" id="TIGR00763">
    <property type="entry name" value="lon"/>
    <property type="match status" value="1"/>
</dbReference>
<dbReference type="Gene3D" id="1.10.8.60">
    <property type="match status" value="1"/>
</dbReference>
<dbReference type="RefSeq" id="WP_186949859.1">
    <property type="nucleotide sequence ID" value="NZ_JACOPL010000005.1"/>
</dbReference>
<dbReference type="InterPro" id="IPR046336">
    <property type="entry name" value="Lon_prtase_N_sf"/>
</dbReference>
<reference evidence="23" key="1">
    <citation type="submission" date="2020-08" db="EMBL/GenBank/DDBJ databases">
        <title>Genome public.</title>
        <authorList>
            <person name="Liu C."/>
            <person name="Sun Q."/>
        </authorList>
    </citation>
    <scope>NUCLEOTIDE SEQUENCE</scope>
    <source>
        <strain evidence="23">NSJ-28</strain>
    </source>
</reference>
<dbReference type="InterPro" id="IPR003593">
    <property type="entry name" value="AAA+_ATPase"/>
</dbReference>
<keyword evidence="3 14" id="KW-0645">Protease</keyword>
<dbReference type="CDD" id="cd19500">
    <property type="entry name" value="RecA-like_Lon"/>
    <property type="match status" value="1"/>
</dbReference>
<dbReference type="GO" id="GO:0006515">
    <property type="term" value="P:protein quality control for misfolded or incompletely synthesized proteins"/>
    <property type="evidence" value="ECO:0007669"/>
    <property type="project" value="UniProtKB-UniRule"/>
</dbReference>
<evidence type="ECO:0000256" key="2">
    <source>
        <dbReference type="ARBA" id="ARBA00022490"/>
    </source>
</evidence>
<dbReference type="FunFam" id="3.40.50.300:FF:000021">
    <property type="entry name" value="Lon protease homolog"/>
    <property type="match status" value="1"/>
</dbReference>
<dbReference type="EC" id="3.4.21.53" evidence="11 14"/>
<keyword evidence="2 14" id="KW-0963">Cytoplasm</keyword>
<dbReference type="GO" id="GO:0016887">
    <property type="term" value="F:ATP hydrolysis activity"/>
    <property type="evidence" value="ECO:0007669"/>
    <property type="project" value="UniProtKB-UniRule"/>
</dbReference>
<feature type="active site" evidence="14 16">
    <location>
        <position position="726"/>
    </location>
</feature>
<comment type="similarity">
    <text evidence="14 15 18 19">Belongs to the peptidase S16 family.</text>
</comment>
<dbReference type="InterPro" id="IPR014721">
    <property type="entry name" value="Ribsml_uS5_D2-typ_fold_subgr"/>
</dbReference>
<dbReference type="PRINTS" id="PR00830">
    <property type="entry name" value="ENDOLAPTASE"/>
</dbReference>
<evidence type="ECO:0000256" key="10">
    <source>
        <dbReference type="ARBA" id="ARBA00053875"/>
    </source>
</evidence>
<dbReference type="Pfam" id="PF05362">
    <property type="entry name" value="Lon_C"/>
    <property type="match status" value="1"/>
</dbReference>
<comment type="subcellular location">
    <subcellularLocation>
        <location evidence="1 14 15">Cytoplasm</location>
    </subcellularLocation>
</comment>
<gene>
    <name evidence="14 23" type="primary">lon</name>
    <name evidence="23" type="ORF">H8S45_07255</name>
</gene>
<dbReference type="EMBL" id="JACOPL010000005">
    <property type="protein sequence ID" value="MBC5725253.1"/>
    <property type="molecule type" value="Genomic_DNA"/>
</dbReference>
<dbReference type="InterPro" id="IPR027543">
    <property type="entry name" value="Lon_bac"/>
</dbReference>
<comment type="subunit">
    <text evidence="14 15">Homohexamer. Organized in a ring with a central cavity.</text>
</comment>
<dbReference type="InterPro" id="IPR054594">
    <property type="entry name" value="Lon_lid"/>
</dbReference>
<dbReference type="Gene3D" id="1.20.5.5270">
    <property type="match status" value="1"/>
</dbReference>
<keyword evidence="7 14" id="KW-0067">ATP-binding</keyword>
<organism evidence="23 24">
    <name type="scientific">Agathobaculum faecis</name>
    <dbReference type="NCBI Taxonomy" id="2763013"/>
    <lineage>
        <taxon>Bacteria</taxon>
        <taxon>Bacillati</taxon>
        <taxon>Bacillota</taxon>
        <taxon>Clostridia</taxon>
        <taxon>Eubacteriales</taxon>
        <taxon>Butyricicoccaceae</taxon>
        <taxon>Agathobaculum</taxon>
    </lineage>
</organism>
<dbReference type="SMART" id="SM00382">
    <property type="entry name" value="AAA"/>
    <property type="match status" value="1"/>
</dbReference>
<dbReference type="InterPro" id="IPR004815">
    <property type="entry name" value="Lon_bac/euk-typ"/>
</dbReference>
<dbReference type="InterPro" id="IPR008268">
    <property type="entry name" value="Peptidase_S16_AS"/>
</dbReference>
<evidence type="ECO:0000256" key="5">
    <source>
        <dbReference type="ARBA" id="ARBA00022801"/>
    </source>
</evidence>
<keyword evidence="8 14" id="KW-0346">Stress response</keyword>
<dbReference type="PIRSF" id="PIRSF001174">
    <property type="entry name" value="Lon_proteas"/>
    <property type="match status" value="1"/>
</dbReference>
<evidence type="ECO:0000256" key="4">
    <source>
        <dbReference type="ARBA" id="ARBA00022741"/>
    </source>
</evidence>
<keyword evidence="24" id="KW-1185">Reference proteome</keyword>
<evidence type="ECO:0000256" key="18">
    <source>
        <dbReference type="PROSITE-ProRule" id="PRU01122"/>
    </source>
</evidence>
<evidence type="ECO:0000256" key="7">
    <source>
        <dbReference type="ARBA" id="ARBA00022840"/>
    </source>
</evidence>
<protein>
    <recommendedName>
        <fullName evidence="12 14">Lon protease</fullName>
        <ecNumber evidence="11 14">3.4.21.53</ecNumber>
    </recommendedName>
    <alternativeName>
        <fullName evidence="13 14">ATP-dependent protease La</fullName>
    </alternativeName>
</protein>
<evidence type="ECO:0000313" key="24">
    <source>
        <dbReference type="Proteomes" id="UP000606499"/>
    </source>
</evidence>
<dbReference type="Pfam" id="PF02190">
    <property type="entry name" value="LON_substr_bdg"/>
    <property type="match status" value="1"/>
</dbReference>
<evidence type="ECO:0000256" key="1">
    <source>
        <dbReference type="ARBA" id="ARBA00004496"/>
    </source>
</evidence>
<dbReference type="InterPro" id="IPR003111">
    <property type="entry name" value="Lon_prtase_N"/>
</dbReference>
<evidence type="ECO:0000313" key="23">
    <source>
        <dbReference type="EMBL" id="MBC5725253.1"/>
    </source>
</evidence>
<feature type="binding site" evidence="14 17">
    <location>
        <begin position="361"/>
        <end position="368"/>
    </location>
    <ligand>
        <name>ATP</name>
        <dbReference type="ChEBI" id="CHEBI:30616"/>
    </ligand>
</feature>
<evidence type="ECO:0000256" key="12">
    <source>
        <dbReference type="ARBA" id="ARBA00071934"/>
    </source>
</evidence>
<dbReference type="GO" id="GO:0004176">
    <property type="term" value="F:ATP-dependent peptidase activity"/>
    <property type="evidence" value="ECO:0007669"/>
    <property type="project" value="UniProtKB-UniRule"/>
</dbReference>
<evidence type="ECO:0000256" key="16">
    <source>
        <dbReference type="PIRSR" id="PIRSR001174-1"/>
    </source>
</evidence>
<dbReference type="InterPro" id="IPR015947">
    <property type="entry name" value="PUA-like_sf"/>
</dbReference>
<dbReference type="InterPro" id="IPR003959">
    <property type="entry name" value="ATPase_AAA_core"/>
</dbReference>
<dbReference type="AlphaFoldDB" id="A0A923LV60"/>
<dbReference type="Gene3D" id="3.30.230.10">
    <property type="match status" value="1"/>
</dbReference>
<comment type="catalytic activity">
    <reaction evidence="9 14 15 18">
        <text>Hydrolysis of proteins in presence of ATP.</text>
        <dbReference type="EC" id="3.4.21.53"/>
    </reaction>
</comment>
<dbReference type="Gene3D" id="3.40.50.300">
    <property type="entry name" value="P-loop containing nucleotide triphosphate hydrolases"/>
    <property type="match status" value="1"/>
</dbReference>
<dbReference type="SMART" id="SM00464">
    <property type="entry name" value="LON"/>
    <property type="match status" value="1"/>
</dbReference>
<evidence type="ECO:0000256" key="14">
    <source>
        <dbReference type="HAMAP-Rule" id="MF_01973"/>
    </source>
</evidence>
<dbReference type="Pfam" id="PF00004">
    <property type="entry name" value="AAA"/>
    <property type="match status" value="1"/>
</dbReference>
<dbReference type="PROSITE" id="PS51787">
    <property type="entry name" value="LON_N"/>
    <property type="match status" value="1"/>
</dbReference>
<dbReference type="GO" id="GO:0005737">
    <property type="term" value="C:cytoplasm"/>
    <property type="evidence" value="ECO:0007669"/>
    <property type="project" value="UniProtKB-SubCell"/>
</dbReference>
<feature type="active site" evidence="14 16">
    <location>
        <position position="683"/>
    </location>
</feature>
<evidence type="ECO:0000256" key="13">
    <source>
        <dbReference type="ARBA" id="ARBA00082722"/>
    </source>
</evidence>
<evidence type="ECO:0000259" key="21">
    <source>
        <dbReference type="PROSITE" id="PS51786"/>
    </source>
</evidence>
<dbReference type="SUPFAM" id="SSF52540">
    <property type="entry name" value="P-loop containing nucleoside triphosphate hydrolases"/>
    <property type="match status" value="1"/>
</dbReference>
<comment type="induction">
    <text evidence="14">By heat shock.</text>
</comment>
<dbReference type="SUPFAM" id="SSF54211">
    <property type="entry name" value="Ribosomal protein S5 domain 2-like"/>
    <property type="match status" value="1"/>
</dbReference>
<dbReference type="PROSITE" id="PS51786">
    <property type="entry name" value="LON_PROTEOLYTIC"/>
    <property type="match status" value="1"/>
</dbReference>
<keyword evidence="6 14" id="KW-0720">Serine protease</keyword>
<feature type="domain" description="Lon N-terminal" evidence="22">
    <location>
        <begin position="12"/>
        <end position="210"/>
    </location>
</feature>
<evidence type="ECO:0000256" key="8">
    <source>
        <dbReference type="ARBA" id="ARBA00023016"/>
    </source>
</evidence>
<evidence type="ECO:0000256" key="15">
    <source>
        <dbReference type="PIRNR" id="PIRNR001174"/>
    </source>
</evidence>
<evidence type="ECO:0000256" key="6">
    <source>
        <dbReference type="ARBA" id="ARBA00022825"/>
    </source>
</evidence>
<evidence type="ECO:0000259" key="22">
    <source>
        <dbReference type="PROSITE" id="PS51787"/>
    </source>
</evidence>
<evidence type="ECO:0000256" key="3">
    <source>
        <dbReference type="ARBA" id="ARBA00022670"/>
    </source>
</evidence>
<evidence type="ECO:0000256" key="17">
    <source>
        <dbReference type="PIRSR" id="PIRSR001174-2"/>
    </source>
</evidence>
<dbReference type="InterPro" id="IPR008269">
    <property type="entry name" value="Lon_proteolytic"/>
</dbReference>
<dbReference type="Gene3D" id="2.30.130.40">
    <property type="entry name" value="LON domain-like"/>
    <property type="match status" value="1"/>
</dbReference>
<keyword evidence="5 14" id="KW-0378">Hydrolase</keyword>
<feature type="region of interest" description="Disordered" evidence="20">
    <location>
        <begin position="775"/>
        <end position="805"/>
    </location>
</feature>
<dbReference type="Pfam" id="PF22667">
    <property type="entry name" value="Lon_lid"/>
    <property type="match status" value="1"/>
</dbReference>
<dbReference type="PROSITE" id="PS01046">
    <property type="entry name" value="LON_SER"/>
    <property type="match status" value="1"/>
</dbReference>
<dbReference type="HAMAP" id="MF_01973">
    <property type="entry name" value="lon_bact"/>
    <property type="match status" value="1"/>
</dbReference>
<dbReference type="SUPFAM" id="SSF88697">
    <property type="entry name" value="PUA domain-like"/>
    <property type="match status" value="1"/>
</dbReference>
<evidence type="ECO:0000256" key="19">
    <source>
        <dbReference type="RuleBase" id="RU000591"/>
    </source>
</evidence>
<dbReference type="InterPro" id="IPR027065">
    <property type="entry name" value="Lon_Prtase"/>
</dbReference>
<sequence length="805" mass="89249">MIETIGTTLTRLPVLPLRGLTAFPQMIIHFDVGRMMSIRALEAGMKNGQMIFLTAQRELKTDTPSPGDLYQMGTVCMIKQILRLPGDNIRVLVEGRSRALAHQFVNPTRDDGCIYAEVEELEDYFEGVTERRAQALVRTAQERFAEYAQHAARISSDVEMTVAAGGAPGWLADYIAQNLAVDVSAKQEILDELNVTRRLAMVIRLLGEETEILKIENEIQDELKTQIDKNQREYYLREQIKVIQGELGEQDAAAEAEEYRKRVLALHLPQECEEKLMKEVDRFAKLGGSNAEQGVVRTYLDTVLELPWNGKSEERHDLRAAQDILDRDHYGLKKVKERIMEFLAVKALAPELKGQVLCLVGPPGVGKTSIAKSVAEAMGRNYARMSLGGVRDEADIRGHRKTYIGAMPGRIIDALRRAGTANPLILLDEIDKMGSDFRGDPASAMLEVLDTEQNVAFRDHYIELPFDLSDVLFLTTANDLSTVPRPLLDRMEVIELSSYTEEEKRQIALHHLLPKQMKKHGLQKSQLTLSEKMLGTVIAGYTREAGVRRLEQLLAKLCRKAAKHVAEGGKRLIVSSKNMESLLGVPPYKEDVVSKKDEVGIVNGLAWTSVGGEMLEVEVAVVPGTGKIEVTGNLGTVMQESAKAAVTFVRSRAQTLDIDPMFYKDNDLHIHFPEAAVPKDGPSAGVTITTALVSALTEAPVRHDVAMTGEVTLRGRVLPIGGLREKTMAAYRAGIKTIVIPKENEPDLQDIEPVVRETLRFVPAAHMDTVMETAIDFSKRPEKRKKSARGPVARRTDAPAAPVVQ</sequence>
<evidence type="ECO:0000256" key="9">
    <source>
        <dbReference type="ARBA" id="ARBA00050665"/>
    </source>
</evidence>
<comment type="caution">
    <text evidence="23">The sequence shown here is derived from an EMBL/GenBank/DDBJ whole genome shotgun (WGS) entry which is preliminary data.</text>
</comment>
<evidence type="ECO:0000256" key="20">
    <source>
        <dbReference type="SAM" id="MobiDB-lite"/>
    </source>
</evidence>
<dbReference type="InterPro" id="IPR020568">
    <property type="entry name" value="Ribosomal_Su5_D2-typ_SF"/>
</dbReference>
<evidence type="ECO:0000256" key="11">
    <source>
        <dbReference type="ARBA" id="ARBA00066743"/>
    </source>
</evidence>
<feature type="domain" description="Lon proteolytic" evidence="21">
    <location>
        <begin position="596"/>
        <end position="777"/>
    </location>
</feature>
<accession>A0A923LV60</accession>
<comment type="function">
    <text evidence="10 14">ATP-dependent serine protease that mediates the selective degradation of mutant and abnormal proteins as well as certain short-lived regulatory proteins. Required for cellular homeostasis and for survival from DNA damage and developmental changes induced by stress. Degrades polypeptides processively to yield small peptide fragments that are 5 to 10 amino acids long. Binds to DNA in a double-stranded, site-specific manner.</text>
</comment>
<dbReference type="PANTHER" id="PTHR10046">
    <property type="entry name" value="ATP DEPENDENT LON PROTEASE FAMILY MEMBER"/>
    <property type="match status" value="1"/>
</dbReference>
<dbReference type="GO" id="GO:0004252">
    <property type="term" value="F:serine-type endopeptidase activity"/>
    <property type="evidence" value="ECO:0007669"/>
    <property type="project" value="UniProtKB-UniRule"/>
</dbReference>
<proteinExistence type="evidence at transcript level"/>
<dbReference type="GO" id="GO:0043565">
    <property type="term" value="F:sequence-specific DNA binding"/>
    <property type="evidence" value="ECO:0007669"/>
    <property type="project" value="UniProtKB-UniRule"/>
</dbReference>